<protein>
    <submittedName>
        <fullName evidence="1">Uncharacterized protein</fullName>
    </submittedName>
</protein>
<reference evidence="1" key="1">
    <citation type="journal article" date="2015" name="Nature">
        <title>Complex archaea that bridge the gap between prokaryotes and eukaryotes.</title>
        <authorList>
            <person name="Spang A."/>
            <person name="Saw J.H."/>
            <person name="Jorgensen S.L."/>
            <person name="Zaremba-Niedzwiedzka K."/>
            <person name="Martijn J."/>
            <person name="Lind A.E."/>
            <person name="van Eijk R."/>
            <person name="Schleper C."/>
            <person name="Guy L."/>
            <person name="Ettema T.J."/>
        </authorList>
    </citation>
    <scope>NUCLEOTIDE SEQUENCE</scope>
</reference>
<dbReference type="EMBL" id="LAZR01000051">
    <property type="protein sequence ID" value="KKN98561.1"/>
    <property type="molecule type" value="Genomic_DNA"/>
</dbReference>
<evidence type="ECO:0000313" key="1">
    <source>
        <dbReference type="EMBL" id="KKN98561.1"/>
    </source>
</evidence>
<sequence>MDQVEALVVSQVVESAFHSELNKLAARKARLGSGVRFKSLQKNIAKSIKPRAGQTKQQAAGAVAAAIGRKKYGKKKFQAFSMKGRR</sequence>
<organism evidence="1">
    <name type="scientific">marine sediment metagenome</name>
    <dbReference type="NCBI Taxonomy" id="412755"/>
    <lineage>
        <taxon>unclassified sequences</taxon>
        <taxon>metagenomes</taxon>
        <taxon>ecological metagenomes</taxon>
    </lineage>
</organism>
<dbReference type="AlphaFoldDB" id="A0A0F9XHL2"/>
<gene>
    <name evidence="1" type="ORF">LCGC14_0146730</name>
</gene>
<accession>A0A0F9XHL2</accession>
<proteinExistence type="predicted"/>
<name>A0A0F9XHL2_9ZZZZ</name>
<comment type="caution">
    <text evidence="1">The sequence shown here is derived from an EMBL/GenBank/DDBJ whole genome shotgun (WGS) entry which is preliminary data.</text>
</comment>